<dbReference type="GO" id="GO:0016094">
    <property type="term" value="P:polyprenol biosynthetic process"/>
    <property type="evidence" value="ECO:0007669"/>
    <property type="project" value="TreeGrafter"/>
</dbReference>
<evidence type="ECO:0000256" key="1">
    <source>
        <dbReference type="ARBA" id="ARBA00005432"/>
    </source>
</evidence>
<dbReference type="Proteomes" id="UP000076874">
    <property type="component" value="Unassembled WGS sequence"/>
</dbReference>
<dbReference type="STRING" id="1081102.A0A167Z611"/>
<dbReference type="HAMAP" id="MF_01139">
    <property type="entry name" value="ISPT"/>
    <property type="match status" value="1"/>
</dbReference>
<dbReference type="GO" id="GO:0045547">
    <property type="term" value="F:ditrans,polycis-polyprenyl diphosphate synthase [(2E,6E)-farnesyl diphosphate specific] activity"/>
    <property type="evidence" value="ECO:0007669"/>
    <property type="project" value="EnsemblFungi"/>
</dbReference>
<reference evidence="5 6" key="1">
    <citation type="journal article" date="2016" name="Genome Biol. Evol.">
        <title>Divergent and convergent evolution of fungal pathogenicity.</title>
        <authorList>
            <person name="Shang Y."/>
            <person name="Xiao G."/>
            <person name="Zheng P."/>
            <person name="Cen K."/>
            <person name="Zhan S."/>
            <person name="Wang C."/>
        </authorList>
    </citation>
    <scope>NUCLEOTIDE SEQUENCE [LARGE SCALE GENOMIC DNA]</scope>
    <source>
        <strain evidence="5 6">RCEF 264</strain>
    </source>
</reference>
<dbReference type="EMBL" id="AZHD01000002">
    <property type="protein sequence ID" value="OAA67138.1"/>
    <property type="molecule type" value="Genomic_DNA"/>
</dbReference>
<dbReference type="SUPFAM" id="SSF64005">
    <property type="entry name" value="Undecaprenyl diphosphate synthase"/>
    <property type="match status" value="2"/>
</dbReference>
<gene>
    <name evidence="5" type="ORF">SPI_01714</name>
</gene>
<dbReference type="PROSITE" id="PS01066">
    <property type="entry name" value="UPP_SYNTHASE"/>
    <property type="match status" value="1"/>
</dbReference>
<organism evidence="5 6">
    <name type="scientific">Niveomyces insectorum RCEF 264</name>
    <dbReference type="NCBI Taxonomy" id="1081102"/>
    <lineage>
        <taxon>Eukaryota</taxon>
        <taxon>Fungi</taxon>
        <taxon>Dikarya</taxon>
        <taxon>Ascomycota</taxon>
        <taxon>Pezizomycotina</taxon>
        <taxon>Sordariomycetes</taxon>
        <taxon>Hypocreomycetidae</taxon>
        <taxon>Hypocreales</taxon>
        <taxon>Cordycipitaceae</taxon>
        <taxon>Niveomyces</taxon>
    </lineage>
</organism>
<proteinExistence type="inferred from homology"/>
<dbReference type="OrthoDB" id="4173905at2759"/>
<dbReference type="Gene3D" id="3.40.1180.10">
    <property type="entry name" value="Decaprenyl diphosphate synthase-like"/>
    <property type="match status" value="1"/>
</dbReference>
<evidence type="ECO:0000256" key="2">
    <source>
        <dbReference type="ARBA" id="ARBA00022679"/>
    </source>
</evidence>
<dbReference type="AlphaFoldDB" id="A0A167Z611"/>
<evidence type="ECO:0000313" key="5">
    <source>
        <dbReference type="EMBL" id="OAA67138.1"/>
    </source>
</evidence>
<feature type="compositionally biased region" description="Polar residues" evidence="4">
    <location>
        <begin position="184"/>
        <end position="199"/>
    </location>
</feature>
<accession>A0A167Z611</accession>
<keyword evidence="2 3" id="KW-0808">Transferase</keyword>
<dbReference type="GO" id="GO:0016020">
    <property type="term" value="C:membrane"/>
    <property type="evidence" value="ECO:0007669"/>
    <property type="project" value="TreeGrafter"/>
</dbReference>
<dbReference type="GO" id="GO:0043048">
    <property type="term" value="P:dolichyl monophosphate biosynthetic process"/>
    <property type="evidence" value="ECO:0007669"/>
    <property type="project" value="EnsemblFungi"/>
</dbReference>
<comment type="similarity">
    <text evidence="1 3">Belongs to the UPP synthase family.</text>
</comment>
<dbReference type="EC" id="2.5.1.-" evidence="3"/>
<evidence type="ECO:0000256" key="4">
    <source>
        <dbReference type="SAM" id="MobiDB-lite"/>
    </source>
</evidence>
<dbReference type="CDD" id="cd00475">
    <property type="entry name" value="Cis_IPPS"/>
    <property type="match status" value="1"/>
</dbReference>
<evidence type="ECO:0000313" key="6">
    <source>
        <dbReference type="Proteomes" id="UP000076874"/>
    </source>
</evidence>
<evidence type="ECO:0000256" key="3">
    <source>
        <dbReference type="RuleBase" id="RU363018"/>
    </source>
</evidence>
<dbReference type="NCBIfam" id="TIGR00055">
    <property type="entry name" value="uppS"/>
    <property type="match status" value="1"/>
</dbReference>
<dbReference type="InterPro" id="IPR001441">
    <property type="entry name" value="UPP_synth-like"/>
</dbReference>
<protein>
    <recommendedName>
        <fullName evidence="3">Alkyl transferase</fullName>
        <ecNumber evidence="3">2.5.1.-</ecNumber>
    </recommendedName>
</protein>
<dbReference type="GO" id="GO:0005783">
    <property type="term" value="C:endoplasmic reticulum"/>
    <property type="evidence" value="ECO:0007669"/>
    <property type="project" value="TreeGrafter"/>
</dbReference>
<dbReference type="GO" id="GO:0005811">
    <property type="term" value="C:lipid droplet"/>
    <property type="evidence" value="ECO:0007669"/>
    <property type="project" value="TreeGrafter"/>
</dbReference>
<sequence length="355" mass="40945">MSDLYLSHLRNWILSSPPAEWALHQARELMIGALKQGPIPKHVAFVMDGNRRYARNHKIETIEGHHLGFEALARVLEICYKTGVKVVTVYAFSIENFHRPKYEVDGLMELAKVKLEQLMQHGELLERYGASVRVLGQRDLIRADVLDVVERAIETTKNNKNTILNICFPYTSREEITRSIRTTVEEFSSPQRPHSTAFSPTRIKQKILSQQLDKPETLPTIRESSPTPSASRSEEVDDSVSSTTTLPPDSPSHKGGGPSDITILPNPEMITADTLESHMYTAGDPPLDIFVRTSGVERFSDFMLWQCHQNTQIFFLKCFWPEFGLWHFLPVLLEWQWLQKQKERDEKPRRRRKQR</sequence>
<dbReference type="Pfam" id="PF01255">
    <property type="entry name" value="Prenyltransf"/>
    <property type="match status" value="2"/>
</dbReference>
<dbReference type="InterPro" id="IPR036424">
    <property type="entry name" value="UPP_synth-like_sf"/>
</dbReference>
<feature type="region of interest" description="Disordered" evidence="4">
    <location>
        <begin position="184"/>
        <end position="265"/>
    </location>
</feature>
<dbReference type="PANTHER" id="PTHR10291:SF43">
    <property type="entry name" value="DEHYDRODOLICHYL DIPHOSPHATE SYNTHASE COMPLEX SUBUNIT DHDDS"/>
    <property type="match status" value="1"/>
</dbReference>
<name>A0A167Z611_9HYPO</name>
<keyword evidence="6" id="KW-1185">Reference proteome</keyword>
<dbReference type="GO" id="GO:1904423">
    <property type="term" value="C:dehydrodolichyl diphosphate synthase complex"/>
    <property type="evidence" value="ECO:0007669"/>
    <property type="project" value="TreeGrafter"/>
</dbReference>
<dbReference type="PANTHER" id="PTHR10291">
    <property type="entry name" value="DEHYDRODOLICHYL DIPHOSPHATE SYNTHASE FAMILY MEMBER"/>
    <property type="match status" value="1"/>
</dbReference>
<comment type="caution">
    <text evidence="5">The sequence shown here is derived from an EMBL/GenBank/DDBJ whole genome shotgun (WGS) entry which is preliminary data.</text>
</comment>
<dbReference type="InterPro" id="IPR018520">
    <property type="entry name" value="UPP_synth-like_CS"/>
</dbReference>